<name>A0A251T6K3_HELAN</name>
<keyword evidence="2" id="KW-1185">Reference proteome</keyword>
<evidence type="ECO:0000313" key="1">
    <source>
        <dbReference type="EMBL" id="OTG06156.1"/>
    </source>
</evidence>
<accession>A0A251T6K3</accession>
<sequence>MYFAWLLFKTSKHPQAFRCILLELAIWEAGVVMGRDTWKHNTRQMAFTCGL</sequence>
<dbReference type="EMBL" id="CM007901">
    <property type="protein sequence ID" value="OTG06156.1"/>
    <property type="molecule type" value="Genomic_DNA"/>
</dbReference>
<proteinExistence type="predicted"/>
<dbReference type="InParanoid" id="A0A251T6K3"/>
<organism evidence="1 2">
    <name type="scientific">Helianthus annuus</name>
    <name type="common">Common sunflower</name>
    <dbReference type="NCBI Taxonomy" id="4232"/>
    <lineage>
        <taxon>Eukaryota</taxon>
        <taxon>Viridiplantae</taxon>
        <taxon>Streptophyta</taxon>
        <taxon>Embryophyta</taxon>
        <taxon>Tracheophyta</taxon>
        <taxon>Spermatophyta</taxon>
        <taxon>Magnoliopsida</taxon>
        <taxon>eudicotyledons</taxon>
        <taxon>Gunneridae</taxon>
        <taxon>Pentapetalae</taxon>
        <taxon>asterids</taxon>
        <taxon>campanulids</taxon>
        <taxon>Asterales</taxon>
        <taxon>Asteraceae</taxon>
        <taxon>Asteroideae</taxon>
        <taxon>Heliantheae alliance</taxon>
        <taxon>Heliantheae</taxon>
        <taxon>Helianthus</taxon>
    </lineage>
</organism>
<dbReference type="Proteomes" id="UP000215914">
    <property type="component" value="Chromosome 12"/>
</dbReference>
<protein>
    <submittedName>
        <fullName evidence="1">Uncharacterized protein</fullName>
    </submittedName>
</protein>
<gene>
    <name evidence="1" type="ORF">HannXRQ_Chr12g0381611</name>
</gene>
<evidence type="ECO:0000313" key="2">
    <source>
        <dbReference type="Proteomes" id="UP000215914"/>
    </source>
</evidence>
<reference evidence="2" key="1">
    <citation type="journal article" date="2017" name="Nature">
        <title>The sunflower genome provides insights into oil metabolism, flowering and Asterid evolution.</title>
        <authorList>
            <person name="Badouin H."/>
            <person name="Gouzy J."/>
            <person name="Grassa C.J."/>
            <person name="Murat F."/>
            <person name="Staton S.E."/>
            <person name="Cottret L."/>
            <person name="Lelandais-Briere C."/>
            <person name="Owens G.L."/>
            <person name="Carrere S."/>
            <person name="Mayjonade B."/>
            <person name="Legrand L."/>
            <person name="Gill N."/>
            <person name="Kane N.C."/>
            <person name="Bowers J.E."/>
            <person name="Hubner S."/>
            <person name="Bellec A."/>
            <person name="Berard A."/>
            <person name="Berges H."/>
            <person name="Blanchet N."/>
            <person name="Boniface M.C."/>
            <person name="Brunel D."/>
            <person name="Catrice O."/>
            <person name="Chaidir N."/>
            <person name="Claudel C."/>
            <person name="Donnadieu C."/>
            <person name="Faraut T."/>
            <person name="Fievet G."/>
            <person name="Helmstetter N."/>
            <person name="King M."/>
            <person name="Knapp S.J."/>
            <person name="Lai Z."/>
            <person name="Le Paslier M.C."/>
            <person name="Lippi Y."/>
            <person name="Lorenzon L."/>
            <person name="Mandel J.R."/>
            <person name="Marage G."/>
            <person name="Marchand G."/>
            <person name="Marquand E."/>
            <person name="Bret-Mestries E."/>
            <person name="Morien E."/>
            <person name="Nambeesan S."/>
            <person name="Nguyen T."/>
            <person name="Pegot-Espagnet P."/>
            <person name="Pouilly N."/>
            <person name="Raftis F."/>
            <person name="Sallet E."/>
            <person name="Schiex T."/>
            <person name="Thomas J."/>
            <person name="Vandecasteele C."/>
            <person name="Vares D."/>
            <person name="Vear F."/>
            <person name="Vautrin S."/>
            <person name="Crespi M."/>
            <person name="Mangin B."/>
            <person name="Burke J.M."/>
            <person name="Salse J."/>
            <person name="Munos S."/>
            <person name="Vincourt P."/>
            <person name="Rieseberg L.H."/>
            <person name="Langlade N.B."/>
        </authorList>
    </citation>
    <scope>NUCLEOTIDE SEQUENCE [LARGE SCALE GENOMIC DNA]</scope>
    <source>
        <strain evidence="2">cv. SF193</strain>
    </source>
</reference>
<dbReference type="AlphaFoldDB" id="A0A251T6K3"/>